<feature type="non-terminal residue" evidence="1">
    <location>
        <position position="175"/>
    </location>
</feature>
<proteinExistence type="predicted"/>
<dbReference type="AlphaFoldDB" id="A0A392PHC7"/>
<organism evidence="1 2">
    <name type="scientific">Trifolium medium</name>
    <dbReference type="NCBI Taxonomy" id="97028"/>
    <lineage>
        <taxon>Eukaryota</taxon>
        <taxon>Viridiplantae</taxon>
        <taxon>Streptophyta</taxon>
        <taxon>Embryophyta</taxon>
        <taxon>Tracheophyta</taxon>
        <taxon>Spermatophyta</taxon>
        <taxon>Magnoliopsida</taxon>
        <taxon>eudicotyledons</taxon>
        <taxon>Gunneridae</taxon>
        <taxon>Pentapetalae</taxon>
        <taxon>rosids</taxon>
        <taxon>fabids</taxon>
        <taxon>Fabales</taxon>
        <taxon>Fabaceae</taxon>
        <taxon>Papilionoideae</taxon>
        <taxon>50 kb inversion clade</taxon>
        <taxon>NPAAA clade</taxon>
        <taxon>Hologalegina</taxon>
        <taxon>IRL clade</taxon>
        <taxon>Trifolieae</taxon>
        <taxon>Trifolium</taxon>
    </lineage>
</organism>
<dbReference type="PANTHER" id="PTHR33116">
    <property type="entry name" value="REVERSE TRANSCRIPTASE ZINC-BINDING DOMAIN-CONTAINING PROTEIN-RELATED-RELATED"/>
    <property type="match status" value="1"/>
</dbReference>
<name>A0A392PHC7_9FABA</name>
<reference evidence="1 2" key="1">
    <citation type="journal article" date="2018" name="Front. Plant Sci.">
        <title>Red Clover (Trifolium pratense) and Zigzag Clover (T. medium) - A Picture of Genomic Similarities and Differences.</title>
        <authorList>
            <person name="Dluhosova J."/>
            <person name="Istvanek J."/>
            <person name="Nedelnik J."/>
            <person name="Repkova J."/>
        </authorList>
    </citation>
    <scope>NUCLEOTIDE SEQUENCE [LARGE SCALE GENOMIC DNA]</scope>
    <source>
        <strain evidence="2">cv. 10/8</strain>
        <tissue evidence="1">Leaf</tissue>
    </source>
</reference>
<comment type="caution">
    <text evidence="1">The sequence shown here is derived from an EMBL/GenBank/DDBJ whole genome shotgun (WGS) entry which is preliminary data.</text>
</comment>
<evidence type="ECO:0000313" key="1">
    <source>
        <dbReference type="EMBL" id="MCI11192.1"/>
    </source>
</evidence>
<dbReference type="EMBL" id="LXQA010079209">
    <property type="protein sequence ID" value="MCI11192.1"/>
    <property type="molecule type" value="Genomic_DNA"/>
</dbReference>
<dbReference type="Proteomes" id="UP000265520">
    <property type="component" value="Unassembled WGS sequence"/>
</dbReference>
<protein>
    <submittedName>
        <fullName evidence="1">Putative ribonuclease H protein</fullName>
    </submittedName>
</protein>
<evidence type="ECO:0000313" key="2">
    <source>
        <dbReference type="Proteomes" id="UP000265520"/>
    </source>
</evidence>
<accession>A0A392PHC7</accession>
<dbReference type="PANTHER" id="PTHR33116:SF78">
    <property type="entry name" value="OS12G0587133 PROTEIN"/>
    <property type="match status" value="1"/>
</dbReference>
<sequence>MMSSKIPKSCLDDIQMLQRSFVWGDTEQKKRFHAVGWEKITVPKWLGGLGIRKLDVMNNACLMKLGWNYQGGSDDLWCKVLRGKYEDSRLQRQQEAWLEEGLCIDQHVVIPNQLQGLKVCDLVDIDGKWNCPLFEDWLPIHLKHKVAAILPPDKDNGSDERIGVGGKKCNFSISN</sequence>
<keyword evidence="2" id="KW-1185">Reference proteome</keyword>